<organism evidence="1 2">
    <name type="scientific">Frondihabitans australicus</name>
    <dbReference type="NCBI Taxonomy" id="386892"/>
    <lineage>
        <taxon>Bacteria</taxon>
        <taxon>Bacillati</taxon>
        <taxon>Actinomycetota</taxon>
        <taxon>Actinomycetes</taxon>
        <taxon>Micrococcales</taxon>
        <taxon>Microbacteriaceae</taxon>
        <taxon>Frondihabitans</taxon>
    </lineage>
</organism>
<keyword evidence="2" id="KW-1185">Reference proteome</keyword>
<dbReference type="OrthoDB" id="9944000at2"/>
<dbReference type="Proteomes" id="UP000280008">
    <property type="component" value="Unassembled WGS sequence"/>
</dbReference>
<dbReference type="InterPro" id="IPR036388">
    <property type="entry name" value="WH-like_DNA-bd_sf"/>
</dbReference>
<dbReference type="RefSeq" id="WP_121370059.1">
    <property type="nucleotide sequence ID" value="NZ_RBKS01000001.1"/>
</dbReference>
<dbReference type="Gene3D" id="1.10.10.10">
    <property type="entry name" value="Winged helix-like DNA-binding domain superfamily/Winged helix DNA-binding domain"/>
    <property type="match status" value="1"/>
</dbReference>
<dbReference type="AlphaFoldDB" id="A0A495IHK0"/>
<evidence type="ECO:0000313" key="2">
    <source>
        <dbReference type="Proteomes" id="UP000280008"/>
    </source>
</evidence>
<name>A0A495IHK0_9MICO</name>
<accession>A0A495IHK0</accession>
<gene>
    <name evidence="1" type="ORF">C8E83_2377</name>
</gene>
<reference evidence="1 2" key="1">
    <citation type="submission" date="2018-10" db="EMBL/GenBank/DDBJ databases">
        <title>Sequencing the genomes of 1000 actinobacteria strains.</title>
        <authorList>
            <person name="Klenk H.-P."/>
        </authorList>
    </citation>
    <scope>NUCLEOTIDE SEQUENCE [LARGE SCALE GENOMIC DNA]</scope>
    <source>
        <strain evidence="1 2">DSM 17894</strain>
    </source>
</reference>
<protein>
    <submittedName>
        <fullName evidence="1">Uncharacterized protein</fullName>
    </submittedName>
</protein>
<comment type="caution">
    <text evidence="1">The sequence shown here is derived from an EMBL/GenBank/DDBJ whole genome shotgun (WGS) entry which is preliminary data.</text>
</comment>
<sequence length="111" mass="12101">MGITFDLGIQRRRERRGSRQHAAALADAEARAKAELEHIIAAARLVVSTRFASATLLVSRLGVTEEVAGRILHRLEHCEVIAPAQAGRDVQTVLTTPAQLPGVIREFQVRG</sequence>
<dbReference type="EMBL" id="RBKS01000001">
    <property type="protein sequence ID" value="RKR75239.1"/>
    <property type="molecule type" value="Genomic_DNA"/>
</dbReference>
<proteinExistence type="predicted"/>
<evidence type="ECO:0000313" key="1">
    <source>
        <dbReference type="EMBL" id="RKR75239.1"/>
    </source>
</evidence>